<keyword evidence="2" id="KW-0677">Repeat</keyword>
<evidence type="ECO:0000256" key="1">
    <source>
        <dbReference type="ARBA" id="ARBA00022614"/>
    </source>
</evidence>
<dbReference type="EMBL" id="GBRH01179056">
    <property type="protein sequence ID" value="JAE18840.1"/>
    <property type="molecule type" value="Transcribed_RNA"/>
</dbReference>
<dbReference type="InterPro" id="IPR013210">
    <property type="entry name" value="LRR_N_plant-typ"/>
</dbReference>
<feature type="domain" description="Leucine-rich repeat-containing N-terminal plant-type" evidence="4">
    <location>
        <begin position="23"/>
        <end position="59"/>
    </location>
</feature>
<accession>A0A0A9G174</accession>
<dbReference type="Gene3D" id="3.80.10.10">
    <property type="entry name" value="Ribonuclease Inhibitor"/>
    <property type="match status" value="1"/>
</dbReference>
<evidence type="ECO:0000256" key="2">
    <source>
        <dbReference type="ARBA" id="ARBA00022737"/>
    </source>
</evidence>
<reference evidence="5" key="2">
    <citation type="journal article" date="2015" name="Data Brief">
        <title>Shoot transcriptome of the giant reed, Arundo donax.</title>
        <authorList>
            <person name="Barrero R.A."/>
            <person name="Guerrero F.D."/>
            <person name="Moolhuijzen P."/>
            <person name="Goolsby J.A."/>
            <person name="Tidwell J."/>
            <person name="Bellgard S.E."/>
            <person name="Bellgard M.I."/>
        </authorList>
    </citation>
    <scope>NUCLEOTIDE SEQUENCE</scope>
    <source>
        <tissue evidence="5">Shoot tissue taken approximately 20 cm above the soil surface</tissue>
    </source>
</reference>
<keyword evidence="3" id="KW-0732">Signal</keyword>
<proteinExistence type="predicted"/>
<protein>
    <recommendedName>
        <fullName evidence="4">Leucine-rich repeat-containing N-terminal plant-type domain-containing protein</fullName>
    </recommendedName>
</protein>
<dbReference type="AlphaFoldDB" id="A0A0A9G174"/>
<feature type="signal peptide" evidence="3">
    <location>
        <begin position="1"/>
        <end position="19"/>
    </location>
</feature>
<name>A0A0A9G174_ARUDO</name>
<evidence type="ECO:0000313" key="5">
    <source>
        <dbReference type="EMBL" id="JAE18840.1"/>
    </source>
</evidence>
<dbReference type="Pfam" id="PF08263">
    <property type="entry name" value="LRRNT_2"/>
    <property type="match status" value="1"/>
</dbReference>
<reference evidence="5" key="1">
    <citation type="submission" date="2014-09" db="EMBL/GenBank/DDBJ databases">
        <authorList>
            <person name="Magalhaes I.L.F."/>
            <person name="Oliveira U."/>
            <person name="Santos F.R."/>
            <person name="Vidigal T.H.D.A."/>
            <person name="Brescovit A.D."/>
            <person name="Santos A.J."/>
        </authorList>
    </citation>
    <scope>NUCLEOTIDE SEQUENCE</scope>
    <source>
        <tissue evidence="5">Shoot tissue taken approximately 20 cm above the soil surface</tissue>
    </source>
</reference>
<sequence>MQQLLLLFLLLAGVWLTSSQTNSQDVAALQALMKNWQNEPQSWTGSTDPCTSWDGISCSSGRVTEMRLPSMNVQGICLTTQI</sequence>
<keyword evidence="1" id="KW-0433">Leucine-rich repeat</keyword>
<organism evidence="5">
    <name type="scientific">Arundo donax</name>
    <name type="common">Giant reed</name>
    <name type="synonym">Donax arundinaceus</name>
    <dbReference type="NCBI Taxonomy" id="35708"/>
    <lineage>
        <taxon>Eukaryota</taxon>
        <taxon>Viridiplantae</taxon>
        <taxon>Streptophyta</taxon>
        <taxon>Embryophyta</taxon>
        <taxon>Tracheophyta</taxon>
        <taxon>Spermatophyta</taxon>
        <taxon>Magnoliopsida</taxon>
        <taxon>Liliopsida</taxon>
        <taxon>Poales</taxon>
        <taxon>Poaceae</taxon>
        <taxon>PACMAD clade</taxon>
        <taxon>Arundinoideae</taxon>
        <taxon>Arundineae</taxon>
        <taxon>Arundo</taxon>
    </lineage>
</organism>
<dbReference type="InterPro" id="IPR032675">
    <property type="entry name" value="LRR_dom_sf"/>
</dbReference>
<evidence type="ECO:0000259" key="4">
    <source>
        <dbReference type="Pfam" id="PF08263"/>
    </source>
</evidence>
<evidence type="ECO:0000256" key="3">
    <source>
        <dbReference type="SAM" id="SignalP"/>
    </source>
</evidence>
<feature type="chain" id="PRO_5002044749" description="Leucine-rich repeat-containing N-terminal plant-type domain-containing protein" evidence="3">
    <location>
        <begin position="20"/>
        <end position="82"/>
    </location>
</feature>